<feature type="domain" description="SCP" evidence="1">
    <location>
        <begin position="148"/>
        <end position="269"/>
    </location>
</feature>
<dbReference type="RefSeq" id="WP_316430090.1">
    <property type="nucleotide sequence ID" value="NZ_CP053586.1"/>
</dbReference>
<sequence>MPNHLLGRSLSGATAISSNQPIRNRVSASNRIDLFSFKLNSPHRLNLKFRSTGRGIEINLIRDQNQNGIIDNNEILKRTKIRSRNNNLINVPNAVAGTYFVQVGKTGSGASNYRFNLTTTPSIPTGSTTSISSPATVSVASIINQIVSLTNNFRQQNGLAPVTLNSRLSRAAQTHSENMAFQDFVSHTGVDGSSVAQRVTATGYGWSVVAENIAAGYQTATEVVQGWINSNGHRANLLNPDVTEIGIGYYFLASDSGNENWNYYWTQVFGAPV</sequence>
<dbReference type="InterPro" id="IPR035940">
    <property type="entry name" value="CAP_sf"/>
</dbReference>
<dbReference type="Gene3D" id="3.40.33.10">
    <property type="entry name" value="CAP"/>
    <property type="match status" value="1"/>
</dbReference>
<dbReference type="SUPFAM" id="SSF55797">
    <property type="entry name" value="PR-1-like"/>
    <property type="match status" value="1"/>
</dbReference>
<dbReference type="PANTHER" id="PTHR31157:SF1">
    <property type="entry name" value="SCP DOMAIN-CONTAINING PROTEIN"/>
    <property type="match status" value="1"/>
</dbReference>
<dbReference type="Pfam" id="PF00188">
    <property type="entry name" value="CAP"/>
    <property type="match status" value="1"/>
</dbReference>
<evidence type="ECO:0000259" key="1">
    <source>
        <dbReference type="Pfam" id="PF00188"/>
    </source>
</evidence>
<dbReference type="SUPFAM" id="SSF89260">
    <property type="entry name" value="Collagen-binding domain"/>
    <property type="match status" value="1"/>
</dbReference>
<name>A0AA97AIY6_9CYAN</name>
<evidence type="ECO:0000313" key="2">
    <source>
        <dbReference type="EMBL" id="WNZ24331.1"/>
    </source>
</evidence>
<proteinExistence type="predicted"/>
<dbReference type="PROSITE" id="PS00018">
    <property type="entry name" value="EF_HAND_1"/>
    <property type="match status" value="1"/>
</dbReference>
<dbReference type="Gene3D" id="2.60.120.380">
    <property type="match status" value="1"/>
</dbReference>
<protein>
    <submittedName>
        <fullName evidence="2">CAP domain-containing protein</fullName>
    </submittedName>
</protein>
<dbReference type="InterPro" id="IPR014044">
    <property type="entry name" value="CAP_dom"/>
</dbReference>
<dbReference type="EMBL" id="CP053586">
    <property type="protein sequence ID" value="WNZ24331.1"/>
    <property type="molecule type" value="Genomic_DNA"/>
</dbReference>
<dbReference type="PANTHER" id="PTHR31157">
    <property type="entry name" value="SCP DOMAIN-CONTAINING PROTEIN"/>
    <property type="match status" value="1"/>
</dbReference>
<dbReference type="CDD" id="cd05379">
    <property type="entry name" value="CAP_bacterial"/>
    <property type="match status" value="1"/>
</dbReference>
<organism evidence="2">
    <name type="scientific">Leptolyngbya sp. NK1-12</name>
    <dbReference type="NCBI Taxonomy" id="2547451"/>
    <lineage>
        <taxon>Bacteria</taxon>
        <taxon>Bacillati</taxon>
        <taxon>Cyanobacteriota</taxon>
        <taxon>Cyanophyceae</taxon>
        <taxon>Leptolyngbyales</taxon>
        <taxon>Leptolyngbyaceae</taxon>
        <taxon>Leptolyngbya group</taxon>
        <taxon>Leptolyngbya</taxon>
    </lineage>
</organism>
<dbReference type="InterPro" id="IPR018247">
    <property type="entry name" value="EF_Hand_1_Ca_BS"/>
</dbReference>
<gene>
    <name evidence="2" type="ORF">HJG54_16680</name>
</gene>
<accession>A0AA97AIY6</accession>
<reference evidence="2" key="1">
    <citation type="submission" date="2020-05" db="EMBL/GenBank/DDBJ databases">
        <authorList>
            <person name="Zhu T."/>
            <person name="Keshari N."/>
            <person name="Lu X."/>
        </authorList>
    </citation>
    <scope>NUCLEOTIDE SEQUENCE</scope>
    <source>
        <strain evidence="2">NK1-12</strain>
    </source>
</reference>
<dbReference type="AlphaFoldDB" id="A0AA97AIY6"/>